<gene>
    <name evidence="1" type="ORF">FWK35_00006710</name>
</gene>
<feature type="non-terminal residue" evidence="1">
    <location>
        <position position="53"/>
    </location>
</feature>
<evidence type="ECO:0000313" key="2">
    <source>
        <dbReference type="Proteomes" id="UP000478052"/>
    </source>
</evidence>
<evidence type="ECO:0000313" key="1">
    <source>
        <dbReference type="EMBL" id="KAF0768534.1"/>
    </source>
</evidence>
<keyword evidence="2" id="KW-1185">Reference proteome</keyword>
<comment type="caution">
    <text evidence="1">The sequence shown here is derived from an EMBL/GenBank/DDBJ whole genome shotgun (WGS) entry which is preliminary data.</text>
</comment>
<organism evidence="1 2">
    <name type="scientific">Aphis craccivora</name>
    <name type="common">Cowpea aphid</name>
    <dbReference type="NCBI Taxonomy" id="307492"/>
    <lineage>
        <taxon>Eukaryota</taxon>
        <taxon>Metazoa</taxon>
        <taxon>Ecdysozoa</taxon>
        <taxon>Arthropoda</taxon>
        <taxon>Hexapoda</taxon>
        <taxon>Insecta</taxon>
        <taxon>Pterygota</taxon>
        <taxon>Neoptera</taxon>
        <taxon>Paraneoptera</taxon>
        <taxon>Hemiptera</taxon>
        <taxon>Sternorrhyncha</taxon>
        <taxon>Aphidomorpha</taxon>
        <taxon>Aphidoidea</taxon>
        <taxon>Aphididae</taxon>
        <taxon>Aphidini</taxon>
        <taxon>Aphis</taxon>
        <taxon>Aphis</taxon>
    </lineage>
</organism>
<dbReference type="AlphaFoldDB" id="A0A6G0ZCR8"/>
<dbReference type="EMBL" id="VUJU01000754">
    <property type="protein sequence ID" value="KAF0768534.1"/>
    <property type="molecule type" value="Genomic_DNA"/>
</dbReference>
<dbReference type="Proteomes" id="UP000478052">
    <property type="component" value="Unassembled WGS sequence"/>
</dbReference>
<name>A0A6G0ZCR8_APHCR</name>
<protein>
    <submittedName>
        <fullName evidence="1">MADF domain-containing protein</fullName>
    </submittedName>
</protein>
<accession>A0A6G0ZCR8</accession>
<sequence>MVIKFLRNLPKTRKYAIKELKNKKWKHVRDAYLKYMSEESIRSGLEATQKKYR</sequence>
<proteinExistence type="predicted"/>
<reference evidence="1 2" key="1">
    <citation type="submission" date="2019-08" db="EMBL/GenBank/DDBJ databases">
        <title>Whole genome of Aphis craccivora.</title>
        <authorList>
            <person name="Voronova N.V."/>
            <person name="Shulinski R.S."/>
            <person name="Bandarenka Y.V."/>
            <person name="Zhorov D.G."/>
            <person name="Warner D."/>
        </authorList>
    </citation>
    <scope>NUCLEOTIDE SEQUENCE [LARGE SCALE GENOMIC DNA]</scope>
    <source>
        <strain evidence="1">180601</strain>
        <tissue evidence="1">Whole Body</tissue>
    </source>
</reference>